<accession>A0A6J4IS78</accession>
<dbReference type="Gene3D" id="3.90.950.20">
    <property type="entry name" value="CinA-like"/>
    <property type="match status" value="1"/>
</dbReference>
<feature type="domain" description="CinA C-terminal" evidence="1">
    <location>
        <begin position="11"/>
        <end position="161"/>
    </location>
</feature>
<dbReference type="InterPro" id="IPR008136">
    <property type="entry name" value="CinA_C"/>
</dbReference>
<evidence type="ECO:0000313" key="2">
    <source>
        <dbReference type="EMBL" id="CAA9260520.1"/>
    </source>
</evidence>
<dbReference type="NCBIfam" id="TIGR00199">
    <property type="entry name" value="PncC_domain"/>
    <property type="match status" value="1"/>
</dbReference>
<reference evidence="2" key="1">
    <citation type="submission" date="2020-02" db="EMBL/GenBank/DDBJ databases">
        <authorList>
            <person name="Meier V. D."/>
        </authorList>
    </citation>
    <scope>NUCLEOTIDE SEQUENCE</scope>
    <source>
        <strain evidence="2">AVDCRST_MAG77</strain>
    </source>
</reference>
<sequence length="164" mass="16336">MVTWQDVLDRAARAGQRLAARGETVAVAESSSGGLVAAALLAVPGASAYFRGGAVVYTVDAKSRLLGQTREAVTEPRAATEAHALVLARAARTQLDATWGIGETGASGPTSNRYGDPPGHACVGVAGPDGAGSAATVATGSAARLDNMYAFAAAALDLLLKATG</sequence>
<dbReference type="AlphaFoldDB" id="A0A6J4IS78"/>
<organism evidence="2">
    <name type="scientific">uncultured Chloroflexota bacterium</name>
    <dbReference type="NCBI Taxonomy" id="166587"/>
    <lineage>
        <taxon>Bacteria</taxon>
        <taxon>Bacillati</taxon>
        <taxon>Chloroflexota</taxon>
        <taxon>environmental samples</taxon>
    </lineage>
</organism>
<name>A0A6J4IS78_9CHLR</name>
<dbReference type="EMBL" id="CADCTC010000154">
    <property type="protein sequence ID" value="CAA9260520.1"/>
    <property type="molecule type" value="Genomic_DNA"/>
</dbReference>
<proteinExistence type="predicted"/>
<dbReference type="Pfam" id="PF02464">
    <property type="entry name" value="CinA"/>
    <property type="match status" value="1"/>
</dbReference>
<protein>
    <recommendedName>
        <fullName evidence="1">CinA C-terminal domain-containing protein</fullName>
    </recommendedName>
</protein>
<dbReference type="InterPro" id="IPR036653">
    <property type="entry name" value="CinA-like_C"/>
</dbReference>
<gene>
    <name evidence="2" type="ORF">AVDCRST_MAG77-2547</name>
</gene>
<dbReference type="SUPFAM" id="SSF142433">
    <property type="entry name" value="CinA-like"/>
    <property type="match status" value="1"/>
</dbReference>
<evidence type="ECO:0000259" key="1">
    <source>
        <dbReference type="Pfam" id="PF02464"/>
    </source>
</evidence>